<feature type="region of interest" description="Disordered" evidence="1">
    <location>
        <begin position="435"/>
        <end position="454"/>
    </location>
</feature>
<feature type="compositionally biased region" description="Low complexity" evidence="1">
    <location>
        <begin position="461"/>
        <end position="476"/>
    </location>
</feature>
<keyword evidence="3" id="KW-1185">Reference proteome</keyword>
<evidence type="ECO:0000313" key="3">
    <source>
        <dbReference type="Proteomes" id="UP001320420"/>
    </source>
</evidence>
<comment type="caution">
    <text evidence="2">The sequence shown here is derived from an EMBL/GenBank/DDBJ whole genome shotgun (WGS) entry which is preliminary data.</text>
</comment>
<feature type="compositionally biased region" description="Low complexity" evidence="1">
    <location>
        <begin position="543"/>
        <end position="559"/>
    </location>
</feature>
<reference evidence="2 3" key="1">
    <citation type="submission" date="2024-02" db="EMBL/GenBank/DDBJ databases">
        <title>De novo assembly and annotation of 12 fungi associated with fruit tree decline syndrome in Ontario, Canada.</title>
        <authorList>
            <person name="Sulman M."/>
            <person name="Ellouze W."/>
            <person name="Ilyukhin E."/>
        </authorList>
    </citation>
    <scope>NUCLEOTIDE SEQUENCE [LARGE SCALE GENOMIC DNA]</scope>
    <source>
        <strain evidence="2 3">M11/M66-122</strain>
    </source>
</reference>
<evidence type="ECO:0000256" key="1">
    <source>
        <dbReference type="SAM" id="MobiDB-lite"/>
    </source>
</evidence>
<feature type="region of interest" description="Disordered" evidence="1">
    <location>
        <begin position="308"/>
        <end position="333"/>
    </location>
</feature>
<dbReference type="Proteomes" id="UP001320420">
    <property type="component" value="Unassembled WGS sequence"/>
</dbReference>
<feature type="compositionally biased region" description="Basic and acidic residues" evidence="1">
    <location>
        <begin position="526"/>
        <end position="542"/>
    </location>
</feature>
<name>A0AAN9UWU8_9PEZI</name>
<organism evidence="2 3">
    <name type="scientific">Diatrype stigma</name>
    <dbReference type="NCBI Taxonomy" id="117547"/>
    <lineage>
        <taxon>Eukaryota</taxon>
        <taxon>Fungi</taxon>
        <taxon>Dikarya</taxon>
        <taxon>Ascomycota</taxon>
        <taxon>Pezizomycotina</taxon>
        <taxon>Sordariomycetes</taxon>
        <taxon>Xylariomycetidae</taxon>
        <taxon>Xylariales</taxon>
        <taxon>Diatrypaceae</taxon>
        <taxon>Diatrype</taxon>
    </lineage>
</organism>
<evidence type="ECO:0000313" key="2">
    <source>
        <dbReference type="EMBL" id="KAK7756999.1"/>
    </source>
</evidence>
<feature type="region of interest" description="Disordered" evidence="1">
    <location>
        <begin position="459"/>
        <end position="565"/>
    </location>
</feature>
<feature type="region of interest" description="Disordered" evidence="1">
    <location>
        <begin position="41"/>
        <end position="121"/>
    </location>
</feature>
<feature type="compositionally biased region" description="Low complexity" evidence="1">
    <location>
        <begin position="103"/>
        <end position="116"/>
    </location>
</feature>
<protein>
    <submittedName>
        <fullName evidence="2">Uncharacterized protein</fullName>
    </submittedName>
</protein>
<feature type="compositionally biased region" description="Low complexity" evidence="1">
    <location>
        <begin position="512"/>
        <end position="525"/>
    </location>
</feature>
<gene>
    <name evidence="2" type="ORF">SLS62_001015</name>
</gene>
<proteinExistence type="predicted"/>
<dbReference type="EMBL" id="JAKJXP020000004">
    <property type="protein sequence ID" value="KAK7756999.1"/>
    <property type="molecule type" value="Genomic_DNA"/>
</dbReference>
<sequence length="565" mass="61204">MAPNPLSFITACLPCFPTAVVKKSKPAGSHRAEYYNAALRANLGMPERPPRLPVSAESQRQKEQQQQRAETGNNSTGDHSESPSLAPARRSAPQGRGRFPTTASAAAGASSKKNANPKWSSTPMETAQLEEFFDRLATLEHLPYAICGRGALVDHGLSARKAKQVSILVPAYCKDVVASWAKSSGWVVQRHETAGANGNANGVFVGVPLASDGSLRQLRVKYLDDDSFEQLERVRSRLSRGAAWVLSLTSQLDHLAAAWLDFYRQSKATTTTTTPAAGKKSKVNHDKSLREIARDILWTLNAMAAAPSFPPPKDSKGKGKAKAVTNTSSSSSRPDLLRLLPTLQSEDFFVPFTDRCEEARTEMARAGIDVSAVLVGIRERRALREHNAMLARYGAAPLPRARAGGNDDDELPFNRIRDLNHSKSVYTLATNISVSELGPRSPRSPASTAAAAAPLTPPVPAVARQQQQPPTTAAVARLRREHERGWESDERQGEEERRSRPRSAHVSGVRPSLLATASASASAPDLLRKKSSERSGLRRSESTRAPPRRSAIPPAAPGRKSSDWI</sequence>
<dbReference type="AlphaFoldDB" id="A0AAN9UWU8"/>
<feature type="compositionally biased region" description="Basic and acidic residues" evidence="1">
    <location>
        <begin position="478"/>
        <end position="498"/>
    </location>
</feature>
<accession>A0AAN9UWU8</accession>
<feature type="compositionally biased region" description="Low complexity" evidence="1">
    <location>
        <begin position="439"/>
        <end position="454"/>
    </location>
</feature>